<reference evidence="8" key="2">
    <citation type="journal article" date="2021" name="PeerJ">
        <title>Extensive microbial diversity within the chicken gut microbiome revealed by metagenomics and culture.</title>
        <authorList>
            <person name="Gilroy R."/>
            <person name="Ravi A."/>
            <person name="Getino M."/>
            <person name="Pursley I."/>
            <person name="Horton D.L."/>
            <person name="Alikhan N.F."/>
            <person name="Baker D."/>
            <person name="Gharbi K."/>
            <person name="Hall N."/>
            <person name="Watson M."/>
            <person name="Adriaenssens E.M."/>
            <person name="Foster-Nyarko E."/>
            <person name="Jarju S."/>
            <person name="Secka A."/>
            <person name="Antonio M."/>
            <person name="Oren A."/>
            <person name="Chaudhuri R.R."/>
            <person name="La Ragione R."/>
            <person name="Hildebrand F."/>
            <person name="Pallen M.J."/>
        </authorList>
    </citation>
    <scope>NUCLEOTIDE SEQUENCE</scope>
    <source>
        <strain evidence="8">ChiHecec3B27-6122</strain>
    </source>
</reference>
<reference evidence="8" key="1">
    <citation type="submission" date="2020-10" db="EMBL/GenBank/DDBJ databases">
        <authorList>
            <person name="Gilroy R."/>
        </authorList>
    </citation>
    <scope>NUCLEOTIDE SEQUENCE</scope>
    <source>
        <strain evidence="8">ChiHecec3B27-6122</strain>
    </source>
</reference>
<comment type="caution">
    <text evidence="8">The sequence shown here is derived from an EMBL/GenBank/DDBJ whole genome shotgun (WGS) entry which is preliminary data.</text>
</comment>
<accession>A0A9D1G5B7</accession>
<dbReference type="NCBIfam" id="NF045663">
    <property type="entry name" value="diclust_near_Sec"/>
    <property type="match status" value="1"/>
</dbReference>
<dbReference type="InterPro" id="IPR028261">
    <property type="entry name" value="DPD_II"/>
</dbReference>
<dbReference type="Pfam" id="PF14691">
    <property type="entry name" value="Fer4_20"/>
    <property type="match status" value="1"/>
</dbReference>
<gene>
    <name evidence="8" type="ORF">IAD42_06500</name>
</gene>
<dbReference type="GO" id="GO:0005886">
    <property type="term" value="C:plasma membrane"/>
    <property type="evidence" value="ECO:0007669"/>
    <property type="project" value="TreeGrafter"/>
</dbReference>
<proteinExistence type="predicted"/>
<dbReference type="PROSITE" id="PS00198">
    <property type="entry name" value="4FE4S_FER_1"/>
    <property type="match status" value="1"/>
</dbReference>
<keyword evidence="5" id="KW-0411">Iron-sulfur</keyword>
<keyword evidence="3" id="KW-0560">Oxidoreductase</keyword>
<dbReference type="InterPro" id="IPR051460">
    <property type="entry name" value="HdrC_iron-sulfur_subunit"/>
</dbReference>
<evidence type="ECO:0000259" key="7">
    <source>
        <dbReference type="Pfam" id="PF14691"/>
    </source>
</evidence>
<dbReference type="InterPro" id="IPR004017">
    <property type="entry name" value="Cys_rich_dom"/>
</dbReference>
<evidence type="ECO:0000256" key="4">
    <source>
        <dbReference type="ARBA" id="ARBA00023004"/>
    </source>
</evidence>
<keyword evidence="2" id="KW-0479">Metal-binding</keyword>
<feature type="domain" description="Cysteine-rich" evidence="6">
    <location>
        <begin position="431"/>
        <end position="512"/>
    </location>
</feature>
<dbReference type="Proteomes" id="UP000886876">
    <property type="component" value="Unassembled WGS sequence"/>
</dbReference>
<dbReference type="GO" id="GO:0016491">
    <property type="term" value="F:oxidoreductase activity"/>
    <property type="evidence" value="ECO:0007669"/>
    <property type="project" value="UniProtKB-KW"/>
</dbReference>
<dbReference type="Gene3D" id="1.10.1060.10">
    <property type="entry name" value="Alpha-helical ferredoxin"/>
    <property type="match status" value="1"/>
</dbReference>
<keyword evidence="1" id="KW-0004">4Fe-4S</keyword>
<organism evidence="8 9">
    <name type="scientific">Candidatus Scatomorpha pullistercoris</name>
    <dbReference type="NCBI Taxonomy" id="2840929"/>
    <lineage>
        <taxon>Bacteria</taxon>
        <taxon>Bacillati</taxon>
        <taxon>Bacillota</taxon>
        <taxon>Clostridia</taxon>
        <taxon>Eubacteriales</taxon>
        <taxon>Candidatus Scatomorpha</taxon>
    </lineage>
</organism>
<dbReference type="SUPFAM" id="SSF46548">
    <property type="entry name" value="alpha-helical ferredoxin"/>
    <property type="match status" value="2"/>
</dbReference>
<dbReference type="GO" id="GO:0046872">
    <property type="term" value="F:metal ion binding"/>
    <property type="evidence" value="ECO:0007669"/>
    <property type="project" value="UniProtKB-KW"/>
</dbReference>
<dbReference type="PANTHER" id="PTHR43255">
    <property type="entry name" value="IRON-SULFUR-BINDING OXIDOREDUCTASE FADF-RELATED-RELATED"/>
    <property type="match status" value="1"/>
</dbReference>
<evidence type="ECO:0000313" key="9">
    <source>
        <dbReference type="Proteomes" id="UP000886876"/>
    </source>
</evidence>
<dbReference type="GO" id="GO:0051539">
    <property type="term" value="F:4 iron, 4 sulfur cluster binding"/>
    <property type="evidence" value="ECO:0007669"/>
    <property type="project" value="UniProtKB-KW"/>
</dbReference>
<dbReference type="Pfam" id="PF02754">
    <property type="entry name" value="CCG"/>
    <property type="match status" value="2"/>
</dbReference>
<dbReference type="Pfam" id="PF13534">
    <property type="entry name" value="Fer4_17"/>
    <property type="match status" value="1"/>
</dbReference>
<name>A0A9D1G5B7_9FIRM</name>
<dbReference type="PANTHER" id="PTHR43255:SF1">
    <property type="entry name" value="IRON-SULFUR-BINDING OXIDOREDUCTASE FADF-RELATED"/>
    <property type="match status" value="1"/>
</dbReference>
<evidence type="ECO:0000313" key="8">
    <source>
        <dbReference type="EMBL" id="HIS97608.1"/>
    </source>
</evidence>
<evidence type="ECO:0000256" key="2">
    <source>
        <dbReference type="ARBA" id="ARBA00022723"/>
    </source>
</evidence>
<dbReference type="InterPro" id="IPR017900">
    <property type="entry name" value="4Fe4S_Fe_S_CS"/>
</dbReference>
<dbReference type="AlphaFoldDB" id="A0A9D1G5B7"/>
<feature type="domain" description="Dihydroprymidine dehydrogenase" evidence="7">
    <location>
        <begin position="13"/>
        <end position="111"/>
    </location>
</feature>
<evidence type="ECO:0000256" key="5">
    <source>
        <dbReference type="ARBA" id="ARBA00023014"/>
    </source>
</evidence>
<keyword evidence="4" id="KW-0408">Iron</keyword>
<evidence type="ECO:0000256" key="1">
    <source>
        <dbReference type="ARBA" id="ARBA00022485"/>
    </source>
</evidence>
<sequence>MDFTERSTRIYRTKQLYTKEELAAREALCVHEQPAFCAAACPLRLDARELLGCAAKGDLATARAMLERATPFPGILAAGCEAPCKAACRLNEVPGCEAVDIPAIERAAMRHGAARTGKGLLKFKKKKTAAVFGAELFTLIVAGELAGKSYPTRLCVAVGSAEELIDKCAPFLCPEDRAAEIRRLESMDIELEFGAELTPALVRGAGADIVCVSQEVLALLDPASEPDPVTLYCGKLGVLARAGAEGGVIGAFYDARRAGVSADRLAQGMSPDTMRGEEGPVESRLYTDLSEARPGGSVPEDEGYTPEQAAAEAGRCIQCRCEECVKGCAWLRHYGKFPRIMTREIYNNVGIIMGDHMMNGAINSCALCGQCTVNCPNGYDMAEICLSARRNMVATGKMSLAVHEFALYDQIFSNTEAFLCRVEPGYETCKYVFFPGCQAGAVAPEAVYRAYADLRARLTGGVGILLGCCGIISRWAGREELFDETCALLRSELDKLGNPTIITACPTCQKTLREAGIGECTGIWDVLLELGLPEGAPTACGEAVIHDACGARGDAATQNAVRELVSKLGCRITEPAHTLDRSDCCGYGGLAGYAKPEVAADYTKAALEGCEGLQLTYCMGCRDRYARHGAESAHILELIYASPAGDPPGISEKRKNRLTLKQRLLRDIWKEDTHMAPRGYKIEYTPEVKELMEQRMVLESDIETVMQAYREGGEAIYEADTGLRISRYRLGNVTFWVKFTEDAEGYVIHSAYSHRMTVETR</sequence>
<feature type="domain" description="Cysteine-rich" evidence="6">
    <location>
        <begin position="544"/>
        <end position="611"/>
    </location>
</feature>
<protein>
    <submittedName>
        <fullName evidence="8">4Fe-4S dicluster domain-containing protein</fullName>
    </submittedName>
</protein>
<dbReference type="EMBL" id="DVJS01000161">
    <property type="protein sequence ID" value="HIS97608.1"/>
    <property type="molecule type" value="Genomic_DNA"/>
</dbReference>
<dbReference type="InterPro" id="IPR009051">
    <property type="entry name" value="Helical_ferredxn"/>
</dbReference>
<evidence type="ECO:0000259" key="6">
    <source>
        <dbReference type="Pfam" id="PF02754"/>
    </source>
</evidence>
<evidence type="ECO:0000256" key="3">
    <source>
        <dbReference type="ARBA" id="ARBA00023002"/>
    </source>
</evidence>